<dbReference type="InterPro" id="IPR036118">
    <property type="entry name" value="UreE_N_sf"/>
</dbReference>
<reference evidence="7 8" key="1">
    <citation type="submission" date="2018-09" db="EMBL/GenBank/DDBJ databases">
        <title>Characterization of the phylogenetic diversity of five novel species belonging to the genus Bifidobacterium.</title>
        <authorList>
            <person name="Lugli G.A."/>
            <person name="Duranti S."/>
            <person name="Milani C."/>
        </authorList>
    </citation>
    <scope>NUCLEOTIDE SEQUENCE [LARGE SCALE GENOMIC DNA]</scope>
    <source>
        <strain evidence="7 8">2034B</strain>
    </source>
</reference>
<gene>
    <name evidence="4" type="primary">ureE</name>
    <name evidence="7" type="ORF">D2E25_0972</name>
</gene>
<evidence type="ECO:0000313" key="7">
    <source>
        <dbReference type="EMBL" id="RSX53649.1"/>
    </source>
</evidence>
<dbReference type="EMBL" id="QXGL01000002">
    <property type="protein sequence ID" value="RSX53649.1"/>
    <property type="molecule type" value="Genomic_DNA"/>
</dbReference>
<comment type="similarity">
    <text evidence="4">Belongs to the UreE family.</text>
</comment>
<dbReference type="RefSeq" id="WP_241217021.1">
    <property type="nucleotide sequence ID" value="NZ_QXGL01000002.1"/>
</dbReference>
<dbReference type="AlphaFoldDB" id="A0A430FL75"/>
<feature type="compositionally biased region" description="Basic and acidic residues" evidence="5">
    <location>
        <begin position="214"/>
        <end position="232"/>
    </location>
</feature>
<dbReference type="GO" id="GO:0006457">
    <property type="term" value="P:protein folding"/>
    <property type="evidence" value="ECO:0007669"/>
    <property type="project" value="InterPro"/>
</dbReference>
<accession>A0A430FL75</accession>
<dbReference type="GO" id="GO:0016151">
    <property type="term" value="F:nickel cation binding"/>
    <property type="evidence" value="ECO:0007669"/>
    <property type="project" value="UniProtKB-UniRule"/>
</dbReference>
<dbReference type="InterPro" id="IPR004029">
    <property type="entry name" value="UreE_N"/>
</dbReference>
<dbReference type="Pfam" id="PF02814">
    <property type="entry name" value="UreE_N"/>
    <property type="match status" value="1"/>
</dbReference>
<keyword evidence="1 4" id="KW-0963">Cytoplasm</keyword>
<dbReference type="Gene3D" id="2.60.260.20">
    <property type="entry name" value="Urease metallochaperone UreE, N-terminal domain"/>
    <property type="match status" value="1"/>
</dbReference>
<feature type="compositionally biased region" description="Acidic residues" evidence="5">
    <location>
        <begin position="161"/>
        <end position="172"/>
    </location>
</feature>
<evidence type="ECO:0000256" key="2">
    <source>
        <dbReference type="ARBA" id="ARBA00022596"/>
    </source>
</evidence>
<comment type="function">
    <text evidence="4">Involved in urease metallocenter assembly. Binds nickel. Probably functions as a nickel donor during metallocenter assembly.</text>
</comment>
<dbReference type="GO" id="GO:0005737">
    <property type="term" value="C:cytoplasm"/>
    <property type="evidence" value="ECO:0007669"/>
    <property type="project" value="UniProtKB-SubCell"/>
</dbReference>
<comment type="caution">
    <text evidence="7">The sequence shown here is derived from an EMBL/GenBank/DDBJ whole genome shotgun (WGS) entry which is preliminary data.</text>
</comment>
<keyword evidence="8" id="KW-1185">Reference proteome</keyword>
<evidence type="ECO:0000313" key="8">
    <source>
        <dbReference type="Proteomes" id="UP000287533"/>
    </source>
</evidence>
<evidence type="ECO:0000259" key="6">
    <source>
        <dbReference type="Pfam" id="PF02814"/>
    </source>
</evidence>
<evidence type="ECO:0000256" key="5">
    <source>
        <dbReference type="SAM" id="MobiDB-lite"/>
    </source>
</evidence>
<evidence type="ECO:0000256" key="3">
    <source>
        <dbReference type="ARBA" id="ARBA00023186"/>
    </source>
</evidence>
<dbReference type="GO" id="GO:0065003">
    <property type="term" value="P:protein-containing complex assembly"/>
    <property type="evidence" value="ECO:0007669"/>
    <property type="project" value="InterPro"/>
</dbReference>
<feature type="region of interest" description="Disordered" evidence="5">
    <location>
        <begin position="149"/>
        <end position="257"/>
    </location>
</feature>
<name>A0A430FL75_9BIFI</name>
<dbReference type="Gene3D" id="3.30.70.790">
    <property type="entry name" value="UreE, C-terminal domain"/>
    <property type="match status" value="1"/>
</dbReference>
<dbReference type="SUPFAM" id="SSF69737">
    <property type="entry name" value="Urease metallochaperone UreE, C-terminal domain"/>
    <property type="match status" value="1"/>
</dbReference>
<evidence type="ECO:0000256" key="1">
    <source>
        <dbReference type="ARBA" id="ARBA00022490"/>
    </source>
</evidence>
<dbReference type="GO" id="GO:0019627">
    <property type="term" value="P:urea metabolic process"/>
    <property type="evidence" value="ECO:0007669"/>
    <property type="project" value="InterPro"/>
</dbReference>
<evidence type="ECO:0000256" key="4">
    <source>
        <dbReference type="HAMAP-Rule" id="MF_00822"/>
    </source>
</evidence>
<organism evidence="7 8">
    <name type="scientific">Bifidobacterium goeldii</name>
    <dbReference type="NCBI Taxonomy" id="2306975"/>
    <lineage>
        <taxon>Bacteria</taxon>
        <taxon>Bacillati</taxon>
        <taxon>Actinomycetota</taxon>
        <taxon>Actinomycetes</taxon>
        <taxon>Bifidobacteriales</taxon>
        <taxon>Bifidobacteriaceae</taxon>
        <taxon>Bifidobacterium</taxon>
    </lineage>
</organism>
<feature type="compositionally biased region" description="Basic and acidic residues" evidence="5">
    <location>
        <begin position="190"/>
        <end position="206"/>
    </location>
</feature>
<comment type="subcellular location">
    <subcellularLocation>
        <location evidence="4">Cytoplasm</location>
    </subcellularLocation>
</comment>
<keyword evidence="3 4" id="KW-0143">Chaperone</keyword>
<dbReference type="HAMAP" id="MF_00822">
    <property type="entry name" value="UreE"/>
    <property type="match status" value="1"/>
</dbReference>
<dbReference type="Proteomes" id="UP000287533">
    <property type="component" value="Unassembled WGS sequence"/>
</dbReference>
<sequence length="257" mass="28359">MIAKEITGNIIEQHYDDGKLNVPIAFDWFETDKKRMRKVAEDGTEFGVMVGRTIKDGDVLAETEDKRYFARIKTAQLIEIPVSSMKEMGRLCFELGNRHLSLKVENDRVLVPYDHPTMEYTKKIGYEPHIIEGGFDGFLIVKAHAGSGTIIPGTNKTTGDVAEEEQEAEADADWAAKEAANGGASAAAGHGHDHGEHGHAHHGDHAHGHHHDHVHTESGVDADHPYELKPGEYESNGVLHRPDGSHSHDGGRTWHTH</sequence>
<feature type="domain" description="UreE urease accessory N-terminal" evidence="6">
    <location>
        <begin position="24"/>
        <end position="65"/>
    </location>
</feature>
<feature type="compositionally biased region" description="Basic and acidic residues" evidence="5">
    <location>
        <begin position="240"/>
        <end position="257"/>
    </location>
</feature>
<feature type="compositionally biased region" description="Low complexity" evidence="5">
    <location>
        <begin position="177"/>
        <end position="189"/>
    </location>
</feature>
<dbReference type="InterPro" id="IPR012406">
    <property type="entry name" value="UreE"/>
</dbReference>
<keyword evidence="2 4" id="KW-0533">Nickel</keyword>
<dbReference type="GO" id="GO:0051082">
    <property type="term" value="F:unfolded protein binding"/>
    <property type="evidence" value="ECO:0007669"/>
    <property type="project" value="UniProtKB-UniRule"/>
</dbReference>
<protein>
    <recommendedName>
        <fullName evidence="4">Urease accessory protein UreE</fullName>
    </recommendedName>
</protein>
<proteinExistence type="inferred from homology"/>
<dbReference type="SUPFAM" id="SSF69287">
    <property type="entry name" value="Urease metallochaperone UreE, N-terminal domain"/>
    <property type="match status" value="1"/>
</dbReference>